<reference evidence="2" key="1">
    <citation type="submission" date="2021-06" db="EMBL/GenBank/DDBJ databases">
        <title>Parelaphostrongylus tenuis whole genome reference sequence.</title>
        <authorList>
            <person name="Garwood T.J."/>
            <person name="Larsen P.A."/>
            <person name="Fountain-Jones N.M."/>
            <person name="Garbe J.R."/>
            <person name="Macchietto M.G."/>
            <person name="Kania S.A."/>
            <person name="Gerhold R.W."/>
            <person name="Richards J.E."/>
            <person name="Wolf T.M."/>
        </authorList>
    </citation>
    <scope>NUCLEOTIDE SEQUENCE</scope>
    <source>
        <strain evidence="2">MNPRO001-30</strain>
        <tissue evidence="2">Meninges</tissue>
    </source>
</reference>
<proteinExistence type="predicted"/>
<comment type="caution">
    <text evidence="2">The sequence shown here is derived from an EMBL/GenBank/DDBJ whole genome shotgun (WGS) entry which is preliminary data.</text>
</comment>
<dbReference type="Proteomes" id="UP001196413">
    <property type="component" value="Unassembled WGS sequence"/>
</dbReference>
<keyword evidence="3" id="KW-1185">Reference proteome</keyword>
<accession>A0AAD5R757</accession>
<evidence type="ECO:0000313" key="1">
    <source>
        <dbReference type="EMBL" id="KAJ1345483.1"/>
    </source>
</evidence>
<organism evidence="2 3">
    <name type="scientific">Parelaphostrongylus tenuis</name>
    <name type="common">Meningeal worm</name>
    <dbReference type="NCBI Taxonomy" id="148309"/>
    <lineage>
        <taxon>Eukaryota</taxon>
        <taxon>Metazoa</taxon>
        <taxon>Ecdysozoa</taxon>
        <taxon>Nematoda</taxon>
        <taxon>Chromadorea</taxon>
        <taxon>Rhabditida</taxon>
        <taxon>Rhabditina</taxon>
        <taxon>Rhabditomorpha</taxon>
        <taxon>Strongyloidea</taxon>
        <taxon>Metastrongylidae</taxon>
        <taxon>Parelaphostrongylus</taxon>
    </lineage>
</organism>
<sequence length="60" mass="6648">MTSDAKTNPTESVAIVTESDVGIQDSSIDIIKEIEDLDKLQSFPILNRINAKKLDMLENV</sequence>
<evidence type="ECO:0000313" key="3">
    <source>
        <dbReference type="Proteomes" id="UP001196413"/>
    </source>
</evidence>
<dbReference type="EMBL" id="JAHQIW010006839">
    <property type="protein sequence ID" value="KAJ1370712.1"/>
    <property type="molecule type" value="Genomic_DNA"/>
</dbReference>
<protein>
    <submittedName>
        <fullName evidence="2">Uncharacterized protein</fullName>
    </submittedName>
</protein>
<dbReference type="EMBL" id="JAHQIW010000002">
    <property type="protein sequence ID" value="KAJ1345483.1"/>
    <property type="molecule type" value="Genomic_DNA"/>
</dbReference>
<dbReference type="AlphaFoldDB" id="A0AAD5R757"/>
<gene>
    <name evidence="1" type="ORF">KIN20_000030</name>
    <name evidence="2" type="ORF">KIN20_032502</name>
</gene>
<name>A0AAD5R757_PARTN</name>
<evidence type="ECO:0000313" key="2">
    <source>
        <dbReference type="EMBL" id="KAJ1370712.1"/>
    </source>
</evidence>